<keyword evidence="1" id="KW-0175">Coiled coil</keyword>
<dbReference type="GO" id="GO:0016020">
    <property type="term" value="C:membrane"/>
    <property type="evidence" value="ECO:0007669"/>
    <property type="project" value="InterPro"/>
</dbReference>
<feature type="coiled-coil region" evidence="1">
    <location>
        <begin position="141"/>
        <end position="173"/>
    </location>
</feature>
<dbReference type="RefSeq" id="WP_025865749.1">
    <property type="nucleotide sequence ID" value="NZ_BLAX01000001.1"/>
</dbReference>
<evidence type="ECO:0000259" key="3">
    <source>
        <dbReference type="Pfam" id="PF06580"/>
    </source>
</evidence>
<protein>
    <submittedName>
        <fullName evidence="4">Histidine kinase</fullName>
    </submittedName>
</protein>
<dbReference type="OrthoDB" id="9809908at2"/>
<dbReference type="InterPro" id="IPR050640">
    <property type="entry name" value="Bact_2-comp_sensor_kinase"/>
</dbReference>
<name>A0A5M4AUA5_9BACT</name>
<evidence type="ECO:0000256" key="1">
    <source>
        <dbReference type="SAM" id="Coils"/>
    </source>
</evidence>
<keyword evidence="2" id="KW-0472">Membrane</keyword>
<dbReference type="Proteomes" id="UP000391834">
    <property type="component" value="Unassembled WGS sequence"/>
</dbReference>
<gene>
    <name evidence="4" type="ORF">PbJCM13498_00090</name>
</gene>
<dbReference type="EMBL" id="BLAX01000001">
    <property type="protein sequence ID" value="GET31146.1"/>
    <property type="molecule type" value="Genomic_DNA"/>
</dbReference>
<keyword evidence="2" id="KW-0812">Transmembrane</keyword>
<dbReference type="InterPro" id="IPR010559">
    <property type="entry name" value="Sig_transdc_His_kin_internal"/>
</dbReference>
<dbReference type="PANTHER" id="PTHR34220">
    <property type="entry name" value="SENSOR HISTIDINE KINASE YPDA"/>
    <property type="match status" value="1"/>
</dbReference>
<proteinExistence type="predicted"/>
<dbReference type="AlphaFoldDB" id="A0A5M4AUA5"/>
<reference evidence="4 5" key="1">
    <citation type="submission" date="2019-10" db="EMBL/GenBank/DDBJ databases">
        <title>Prolixibacter strains distinguished by the presence of nitrate reductase genes were adept at nitrate-dependent anaerobic corrosion of metallic iron and carbon steel.</title>
        <authorList>
            <person name="Iino T."/>
            <person name="Shono N."/>
            <person name="Ito K."/>
            <person name="Nakamura R."/>
            <person name="Sueoka K."/>
            <person name="Harayama S."/>
            <person name="Ohkuma M."/>
        </authorList>
    </citation>
    <scope>NUCLEOTIDE SEQUENCE [LARGE SCALE GENOMIC DNA]</scope>
    <source>
        <strain evidence="4 5">JCM 13498</strain>
    </source>
</reference>
<keyword evidence="5" id="KW-1185">Reference proteome</keyword>
<sequence>MKGIRKFWLRFWVVFLIQTIIKSFDKSFPNGPFELNLRSLVFTLFFVFYGLVIWKIAGYFNRFFQRWTRNIKRVGLKIVIITFLHAVLGFILVVSLNHFYRLGDVYFFGNAETWSKNSFLNPELTVSLTSIYLLILAFDGYYEMQKNLQNEILKAKELEKENILAQYKALKAQIEPHFLFNSLSVLSSLVYEDADLSADFIVRMSRTLRYIIEKNEFHLVKLSEELMFLEAYFFLVKTRLDDGVFLENRLDKSFAENTFLPPVTLQLLVENAINHNKYNPENPLRITISKENDFIVVRNNLNPRDTKRLSTQTGLKNLSKRYELVSQKRVIVNKTNGEFEVKIPVLNYSDYERFNI</sequence>
<dbReference type="PANTHER" id="PTHR34220:SF7">
    <property type="entry name" value="SENSOR HISTIDINE KINASE YPDA"/>
    <property type="match status" value="1"/>
</dbReference>
<feature type="transmembrane region" description="Helical" evidence="2">
    <location>
        <begin position="78"/>
        <end position="100"/>
    </location>
</feature>
<feature type="transmembrane region" description="Helical" evidence="2">
    <location>
        <begin position="7"/>
        <end position="24"/>
    </location>
</feature>
<evidence type="ECO:0000256" key="2">
    <source>
        <dbReference type="SAM" id="Phobius"/>
    </source>
</evidence>
<dbReference type="Pfam" id="PF06580">
    <property type="entry name" value="His_kinase"/>
    <property type="match status" value="1"/>
</dbReference>
<keyword evidence="4" id="KW-0808">Transferase</keyword>
<keyword evidence="2" id="KW-1133">Transmembrane helix</keyword>
<feature type="domain" description="Signal transduction histidine kinase internal region" evidence="3">
    <location>
        <begin position="165"/>
        <end position="242"/>
    </location>
</feature>
<keyword evidence="4" id="KW-0418">Kinase</keyword>
<dbReference type="GO" id="GO:0000155">
    <property type="term" value="F:phosphorelay sensor kinase activity"/>
    <property type="evidence" value="ECO:0007669"/>
    <property type="project" value="InterPro"/>
</dbReference>
<accession>A0A5M4AUA5</accession>
<comment type="caution">
    <text evidence="4">The sequence shown here is derived from an EMBL/GenBank/DDBJ whole genome shotgun (WGS) entry which is preliminary data.</text>
</comment>
<feature type="transmembrane region" description="Helical" evidence="2">
    <location>
        <begin position="36"/>
        <end position="57"/>
    </location>
</feature>
<evidence type="ECO:0000313" key="4">
    <source>
        <dbReference type="EMBL" id="GET31146.1"/>
    </source>
</evidence>
<organism evidence="4 5">
    <name type="scientific">Prolixibacter bellariivorans</name>
    <dbReference type="NCBI Taxonomy" id="314319"/>
    <lineage>
        <taxon>Bacteria</taxon>
        <taxon>Pseudomonadati</taxon>
        <taxon>Bacteroidota</taxon>
        <taxon>Bacteroidia</taxon>
        <taxon>Marinilabiliales</taxon>
        <taxon>Prolixibacteraceae</taxon>
        <taxon>Prolixibacter</taxon>
    </lineage>
</organism>
<evidence type="ECO:0000313" key="5">
    <source>
        <dbReference type="Proteomes" id="UP000391834"/>
    </source>
</evidence>